<keyword evidence="1" id="KW-1133">Transmembrane helix</keyword>
<evidence type="ECO:0000313" key="2">
    <source>
        <dbReference type="EMBL" id="TPR26215.1"/>
    </source>
</evidence>
<evidence type="ECO:0000313" key="5">
    <source>
        <dbReference type="Proteomes" id="UP000784700"/>
    </source>
</evidence>
<gene>
    <name evidence="2" type="ORF">DY114_00525</name>
    <name evidence="3" type="ORF">DY130_05035</name>
</gene>
<feature type="transmembrane region" description="Helical" evidence="1">
    <location>
        <begin position="66"/>
        <end position="84"/>
    </location>
</feature>
<dbReference type="EMBL" id="QUAV01000001">
    <property type="protein sequence ID" value="TPR26215.1"/>
    <property type="molecule type" value="Genomic_DNA"/>
</dbReference>
<proteinExistence type="predicted"/>
<evidence type="ECO:0000256" key="1">
    <source>
        <dbReference type="SAM" id="Phobius"/>
    </source>
</evidence>
<feature type="transmembrane region" description="Helical" evidence="1">
    <location>
        <begin position="6"/>
        <end position="25"/>
    </location>
</feature>
<dbReference type="AlphaFoldDB" id="A0A9Q8MU54"/>
<keyword evidence="1" id="KW-0812">Transmembrane</keyword>
<protein>
    <submittedName>
        <fullName evidence="3">Uncharacterized protein</fullName>
    </submittedName>
</protein>
<dbReference type="EMBL" id="QUBG01000004">
    <property type="protein sequence ID" value="TPR43798.1"/>
    <property type="molecule type" value="Genomic_DNA"/>
</dbReference>
<evidence type="ECO:0000313" key="3">
    <source>
        <dbReference type="EMBL" id="TPR43798.1"/>
    </source>
</evidence>
<comment type="caution">
    <text evidence="3">The sequence shown here is derived from an EMBL/GenBank/DDBJ whole genome shotgun (WGS) entry which is preliminary data.</text>
</comment>
<keyword evidence="4" id="KW-1185">Reference proteome</keyword>
<name>A0A9Q8MU54_9LACO</name>
<evidence type="ECO:0000313" key="4">
    <source>
        <dbReference type="Proteomes" id="UP000777560"/>
    </source>
</evidence>
<reference evidence="3 4" key="1">
    <citation type="submission" date="2018-08" db="EMBL/GenBank/DDBJ databases">
        <title>Comparative genomics of wild bee and flower associated Lactobacillus reveals potential adaptation to the bee host.</title>
        <authorList>
            <person name="Vuong H.Q."/>
            <person name="Mcfrederick Q.S."/>
        </authorList>
    </citation>
    <scope>NUCLEOTIDE SEQUENCE</scope>
    <source>
        <strain evidence="2 4">HV_13</strain>
        <strain evidence="3">HV_63</strain>
    </source>
</reference>
<organism evidence="3 5">
    <name type="scientific">Apilactobacillus micheneri</name>
    <dbReference type="NCBI Taxonomy" id="1899430"/>
    <lineage>
        <taxon>Bacteria</taxon>
        <taxon>Bacillati</taxon>
        <taxon>Bacillota</taxon>
        <taxon>Bacilli</taxon>
        <taxon>Lactobacillales</taxon>
        <taxon>Lactobacillaceae</taxon>
        <taxon>Apilactobacillus</taxon>
    </lineage>
</organism>
<dbReference type="Proteomes" id="UP000784700">
    <property type="component" value="Unassembled WGS sequence"/>
</dbReference>
<accession>A0A9Q8MU54</accession>
<feature type="transmembrane region" description="Helical" evidence="1">
    <location>
        <begin position="30"/>
        <end position="50"/>
    </location>
</feature>
<keyword evidence="1" id="KW-0472">Membrane</keyword>
<dbReference type="Proteomes" id="UP000777560">
    <property type="component" value="Unassembled WGS sequence"/>
</dbReference>
<sequence length="85" mass="9762">MKHTILKVILINAFTLLLITIMALLHDKGLLLNALVAFLVFRLCLIQLNFQSSNCYVCLSHNEQKVYAIIYAIAIVCYLLLIEFY</sequence>